<evidence type="ECO:0000313" key="2">
    <source>
        <dbReference type="EMBL" id="GAW07768.1"/>
    </source>
</evidence>
<proteinExistence type="predicted"/>
<accession>A0A1Q3EKL8</accession>
<name>A0A1Q3EKL8_LENED</name>
<feature type="transmembrane region" description="Helical" evidence="1">
    <location>
        <begin position="80"/>
        <end position="105"/>
    </location>
</feature>
<protein>
    <submittedName>
        <fullName evidence="2">Uncharacterized protein</fullName>
    </submittedName>
</protein>
<keyword evidence="1" id="KW-0472">Membrane</keyword>
<dbReference type="EMBL" id="BDGU01000497">
    <property type="protein sequence ID" value="GAW07768.1"/>
    <property type="molecule type" value="Genomic_DNA"/>
</dbReference>
<dbReference type="Proteomes" id="UP000188533">
    <property type="component" value="Unassembled WGS sequence"/>
</dbReference>
<dbReference type="AlphaFoldDB" id="A0A1Q3EKL8"/>
<organism evidence="2 3">
    <name type="scientific">Lentinula edodes</name>
    <name type="common">Shiitake mushroom</name>
    <name type="synonym">Lentinus edodes</name>
    <dbReference type="NCBI Taxonomy" id="5353"/>
    <lineage>
        <taxon>Eukaryota</taxon>
        <taxon>Fungi</taxon>
        <taxon>Dikarya</taxon>
        <taxon>Basidiomycota</taxon>
        <taxon>Agaricomycotina</taxon>
        <taxon>Agaricomycetes</taxon>
        <taxon>Agaricomycetidae</taxon>
        <taxon>Agaricales</taxon>
        <taxon>Marasmiineae</taxon>
        <taxon>Omphalotaceae</taxon>
        <taxon>Lentinula</taxon>
    </lineage>
</organism>
<keyword evidence="1" id="KW-1133">Transmembrane helix</keyword>
<evidence type="ECO:0000256" key="1">
    <source>
        <dbReference type="SAM" id="Phobius"/>
    </source>
</evidence>
<reference evidence="2 3" key="2">
    <citation type="submission" date="2017-02" db="EMBL/GenBank/DDBJ databases">
        <title>A genome survey and senescence transcriptome analysis in Lentinula edodes.</title>
        <authorList>
            <person name="Sakamoto Y."/>
            <person name="Nakade K."/>
            <person name="Sato S."/>
            <person name="Yoshida Y."/>
            <person name="Miyazaki K."/>
            <person name="Natsume S."/>
            <person name="Konno N."/>
        </authorList>
    </citation>
    <scope>NUCLEOTIDE SEQUENCE [LARGE SCALE GENOMIC DNA]</scope>
    <source>
        <strain evidence="2 3">NBRC 111202</strain>
    </source>
</reference>
<sequence>MPTPKSLEVEKDKFNRSVPIFLSTVEESQENIHHRNLNLVTRTMVQTSTQTPISVTTSMRKRMRTVRIMRKRTKRTRKKILILILTMKNSVQIQIYLRILGWMMLELVVDEELPDGLERRHN</sequence>
<evidence type="ECO:0000313" key="3">
    <source>
        <dbReference type="Proteomes" id="UP000188533"/>
    </source>
</evidence>
<comment type="caution">
    <text evidence="2">The sequence shown here is derived from an EMBL/GenBank/DDBJ whole genome shotgun (WGS) entry which is preliminary data.</text>
</comment>
<keyword evidence="1" id="KW-0812">Transmembrane</keyword>
<gene>
    <name evidence="2" type="ORF">LENED_009780</name>
</gene>
<keyword evidence="3" id="KW-1185">Reference proteome</keyword>
<reference evidence="2 3" key="1">
    <citation type="submission" date="2016-08" db="EMBL/GenBank/DDBJ databases">
        <authorList>
            <consortium name="Lentinula edodes genome sequencing consortium"/>
            <person name="Sakamoto Y."/>
            <person name="Nakade K."/>
            <person name="Sato S."/>
            <person name="Yoshida Y."/>
            <person name="Miyazaki K."/>
            <person name="Natsume S."/>
            <person name="Konno N."/>
        </authorList>
    </citation>
    <scope>NUCLEOTIDE SEQUENCE [LARGE SCALE GENOMIC DNA]</scope>
    <source>
        <strain evidence="2 3">NBRC 111202</strain>
    </source>
</reference>